<dbReference type="PRINTS" id="PR00463">
    <property type="entry name" value="EP450I"/>
</dbReference>
<comment type="similarity">
    <text evidence="2 8">Belongs to the cytochrome P450 family.</text>
</comment>
<dbReference type="InterPro" id="IPR001128">
    <property type="entry name" value="Cyt_P450"/>
</dbReference>
<dbReference type="InterPro" id="IPR036396">
    <property type="entry name" value="Cyt_P450_sf"/>
</dbReference>
<dbReference type="EMBL" id="CAJPDS010000048">
    <property type="protein sequence ID" value="CAF9928593.1"/>
    <property type="molecule type" value="Genomic_DNA"/>
</dbReference>
<evidence type="ECO:0000313" key="11">
    <source>
        <dbReference type="Proteomes" id="UP000664521"/>
    </source>
</evidence>
<evidence type="ECO:0000256" key="8">
    <source>
        <dbReference type="RuleBase" id="RU000461"/>
    </source>
</evidence>
<dbReference type="GO" id="GO:0020037">
    <property type="term" value="F:heme binding"/>
    <property type="evidence" value="ECO:0007669"/>
    <property type="project" value="InterPro"/>
</dbReference>
<organism evidence="10 11">
    <name type="scientific">Heterodermia speciosa</name>
    <dbReference type="NCBI Taxonomy" id="116794"/>
    <lineage>
        <taxon>Eukaryota</taxon>
        <taxon>Fungi</taxon>
        <taxon>Dikarya</taxon>
        <taxon>Ascomycota</taxon>
        <taxon>Pezizomycotina</taxon>
        <taxon>Lecanoromycetes</taxon>
        <taxon>OSLEUM clade</taxon>
        <taxon>Lecanoromycetidae</taxon>
        <taxon>Caliciales</taxon>
        <taxon>Physciaceae</taxon>
        <taxon>Heterodermia</taxon>
    </lineage>
</organism>
<evidence type="ECO:0000256" key="9">
    <source>
        <dbReference type="SAM" id="Phobius"/>
    </source>
</evidence>
<keyword evidence="9" id="KW-0472">Membrane</keyword>
<dbReference type="InterPro" id="IPR002401">
    <property type="entry name" value="Cyt_P450_E_grp-I"/>
</dbReference>
<gene>
    <name evidence="10" type="ORF">HETSPECPRED_006891</name>
</gene>
<dbReference type="OrthoDB" id="1470350at2759"/>
<dbReference type="PANTHER" id="PTHR24287">
    <property type="entry name" value="P450, PUTATIVE (EUROFUNG)-RELATED"/>
    <property type="match status" value="1"/>
</dbReference>
<keyword evidence="9" id="KW-0812">Transmembrane</keyword>
<protein>
    <recommendedName>
        <fullName evidence="12">Cytochrome P450</fullName>
    </recommendedName>
</protein>
<dbReference type="Gene3D" id="1.10.630.10">
    <property type="entry name" value="Cytochrome P450"/>
    <property type="match status" value="1"/>
</dbReference>
<comment type="caution">
    <text evidence="10">The sequence shown here is derived from an EMBL/GenBank/DDBJ whole genome shotgun (WGS) entry which is preliminary data.</text>
</comment>
<dbReference type="CDD" id="cd11063">
    <property type="entry name" value="CYP52"/>
    <property type="match status" value="1"/>
</dbReference>
<keyword evidence="6 8" id="KW-0503">Monooxygenase</keyword>
<accession>A0A8H3FPU7</accession>
<proteinExistence type="inferred from homology"/>
<dbReference type="Proteomes" id="UP000664521">
    <property type="component" value="Unassembled WGS sequence"/>
</dbReference>
<dbReference type="GO" id="GO:0004497">
    <property type="term" value="F:monooxygenase activity"/>
    <property type="evidence" value="ECO:0007669"/>
    <property type="project" value="UniProtKB-KW"/>
</dbReference>
<dbReference type="InterPro" id="IPR047146">
    <property type="entry name" value="Cyt_P450_E_CYP52_fungi"/>
</dbReference>
<evidence type="ECO:0000256" key="7">
    <source>
        <dbReference type="PIRSR" id="PIRSR602401-1"/>
    </source>
</evidence>
<evidence type="ECO:0000256" key="6">
    <source>
        <dbReference type="ARBA" id="ARBA00023033"/>
    </source>
</evidence>
<evidence type="ECO:0008006" key="12">
    <source>
        <dbReference type="Google" id="ProtNLM"/>
    </source>
</evidence>
<evidence type="ECO:0000313" key="10">
    <source>
        <dbReference type="EMBL" id="CAF9928593.1"/>
    </source>
</evidence>
<dbReference type="SUPFAM" id="SSF48264">
    <property type="entry name" value="Cytochrome P450"/>
    <property type="match status" value="1"/>
</dbReference>
<evidence type="ECO:0000256" key="4">
    <source>
        <dbReference type="ARBA" id="ARBA00023002"/>
    </source>
</evidence>
<reference evidence="10" key="1">
    <citation type="submission" date="2021-03" db="EMBL/GenBank/DDBJ databases">
        <authorList>
            <person name="Tagirdzhanova G."/>
        </authorList>
    </citation>
    <scope>NUCLEOTIDE SEQUENCE</scope>
</reference>
<keyword evidence="5 7" id="KW-0408">Iron</keyword>
<dbReference type="GO" id="GO:0005506">
    <property type="term" value="F:iron ion binding"/>
    <property type="evidence" value="ECO:0007669"/>
    <property type="project" value="InterPro"/>
</dbReference>
<dbReference type="Pfam" id="PF00067">
    <property type="entry name" value="p450"/>
    <property type="match status" value="1"/>
</dbReference>
<dbReference type="PANTHER" id="PTHR24287:SF17">
    <property type="entry name" value="P450, PUTATIVE (EUROFUNG)-RELATED"/>
    <property type="match status" value="1"/>
</dbReference>
<comment type="cofactor">
    <cofactor evidence="1 7">
        <name>heme</name>
        <dbReference type="ChEBI" id="CHEBI:30413"/>
    </cofactor>
</comment>
<name>A0A8H3FPU7_9LECA</name>
<keyword evidence="3 7" id="KW-0479">Metal-binding</keyword>
<keyword evidence="4 8" id="KW-0560">Oxidoreductase</keyword>
<dbReference type="InterPro" id="IPR017972">
    <property type="entry name" value="Cyt_P450_CS"/>
</dbReference>
<evidence type="ECO:0000256" key="1">
    <source>
        <dbReference type="ARBA" id="ARBA00001971"/>
    </source>
</evidence>
<evidence type="ECO:0000256" key="2">
    <source>
        <dbReference type="ARBA" id="ARBA00010617"/>
    </source>
</evidence>
<evidence type="ECO:0000256" key="5">
    <source>
        <dbReference type="ARBA" id="ARBA00023004"/>
    </source>
</evidence>
<dbReference type="PROSITE" id="PS00086">
    <property type="entry name" value="CYTOCHROME_P450"/>
    <property type="match status" value="1"/>
</dbReference>
<dbReference type="GO" id="GO:0016705">
    <property type="term" value="F:oxidoreductase activity, acting on paired donors, with incorporation or reduction of molecular oxygen"/>
    <property type="evidence" value="ECO:0007669"/>
    <property type="project" value="InterPro"/>
</dbReference>
<keyword evidence="9" id="KW-1133">Transmembrane helix</keyword>
<sequence length="539" mass="60599">MLLETNMFANIFLLALAIATVPVSLLILAIGRRLSQYRASRKSSQTRDYEDPPCENPYDLFGLLKMISATRHVINKTAIANSTELFQRHGATYISTLFGAKVIFTCDPQNIKQVLVTRFIDYDASIVRAHLFRPITEHGIFAVDGPQWKVARDMYRDQFSNTRAVFNLGVQEKGFQAFLKRIEGGGRQIDLQPLFLNLTLDLTTAFAMGESVDSLSPTQAEGKKRFVDSLQFVKKRMARDGFLGPVHVLLRQSDFHKACEKVKNYVEEFIQKALEKKRRSEKVTPSFEEDSTGYSLLEGLIENFDDPASIRDSVITILIAGIDSVAGLLSTTFWLLARHENVWQRLRANTLELIGDEPPTYEQLRNFSYLRNVLNEAMRVCPPVPFNARVANRDTVLLHGGGPSGTSPIHVRKGAKVVFSTWATHRSQASFGENALDFRPERWEGLKGEALLGFVPFNSGPRVCPGRGWEEICGGGNPEVGYIGLMLAKEQYAIIEASYVVVRILQTFGKIRNCDERVWTEKLGLNLFNEHGVLVEFGN</sequence>
<feature type="transmembrane region" description="Helical" evidence="9">
    <location>
        <begin position="12"/>
        <end position="31"/>
    </location>
</feature>
<keyword evidence="11" id="KW-1185">Reference proteome</keyword>
<keyword evidence="7 8" id="KW-0349">Heme</keyword>
<feature type="binding site" description="axial binding residue" evidence="7">
    <location>
        <position position="464"/>
    </location>
    <ligand>
        <name>heme</name>
        <dbReference type="ChEBI" id="CHEBI:30413"/>
    </ligand>
    <ligandPart>
        <name>Fe</name>
        <dbReference type="ChEBI" id="CHEBI:18248"/>
    </ligandPart>
</feature>
<evidence type="ECO:0000256" key="3">
    <source>
        <dbReference type="ARBA" id="ARBA00022723"/>
    </source>
</evidence>
<dbReference type="AlphaFoldDB" id="A0A8H3FPU7"/>